<proteinExistence type="predicted"/>
<reference evidence="1" key="1">
    <citation type="submission" date="2021-03" db="EMBL/GenBank/DDBJ databases">
        <authorList>
            <person name="Kanchanasin P."/>
            <person name="Saeng-In P."/>
            <person name="Phongsopitanun W."/>
            <person name="Yuki M."/>
            <person name="Kudo T."/>
            <person name="Ohkuma M."/>
            <person name="Tanasupawat S."/>
        </authorList>
    </citation>
    <scope>NUCLEOTIDE SEQUENCE</scope>
    <source>
        <strain evidence="1">GKU 128</strain>
    </source>
</reference>
<gene>
    <name evidence="1" type="ORF">J4573_26380</name>
</gene>
<accession>A0A939PE54</accession>
<dbReference type="InterPro" id="IPR046288">
    <property type="entry name" value="DUF6325"/>
</dbReference>
<name>A0A939PE54_9ACTN</name>
<dbReference type="RefSeq" id="WP_208258550.1">
    <property type="nucleotide sequence ID" value="NZ_JAGEOJ010000011.1"/>
</dbReference>
<evidence type="ECO:0000313" key="2">
    <source>
        <dbReference type="Proteomes" id="UP000669179"/>
    </source>
</evidence>
<organism evidence="1 2">
    <name type="scientific">Actinomadura barringtoniae</name>
    <dbReference type="NCBI Taxonomy" id="1427535"/>
    <lineage>
        <taxon>Bacteria</taxon>
        <taxon>Bacillati</taxon>
        <taxon>Actinomycetota</taxon>
        <taxon>Actinomycetes</taxon>
        <taxon>Streptosporangiales</taxon>
        <taxon>Thermomonosporaceae</taxon>
        <taxon>Actinomadura</taxon>
    </lineage>
</organism>
<evidence type="ECO:0008006" key="3">
    <source>
        <dbReference type="Google" id="ProtNLM"/>
    </source>
</evidence>
<protein>
    <recommendedName>
        <fullName evidence="3">DUF1269 domain-containing protein</fullName>
    </recommendedName>
</protein>
<dbReference type="AlphaFoldDB" id="A0A939PE54"/>
<comment type="caution">
    <text evidence="1">The sequence shown here is derived from an EMBL/GenBank/DDBJ whole genome shotgun (WGS) entry which is preliminary data.</text>
</comment>
<sequence length="134" mass="13664">MTWGPLEFLVLTFPGEAPGREAVGALAGLRRDGEVQVVDSLLVAKGADGAVSSTELADVPHLSETVAGRDAQNNLIGSEDAEEIGETLEPGSCALAVLVEHTWAKNAAEAVRQAGGQLAASVHIAPENVPGEGS</sequence>
<dbReference type="Proteomes" id="UP000669179">
    <property type="component" value="Unassembled WGS sequence"/>
</dbReference>
<dbReference type="Pfam" id="PF19850">
    <property type="entry name" value="DUF6325"/>
    <property type="match status" value="1"/>
</dbReference>
<keyword evidence="2" id="KW-1185">Reference proteome</keyword>
<dbReference type="EMBL" id="JAGEOJ010000011">
    <property type="protein sequence ID" value="MBO2450658.1"/>
    <property type="molecule type" value="Genomic_DNA"/>
</dbReference>
<evidence type="ECO:0000313" key="1">
    <source>
        <dbReference type="EMBL" id="MBO2450658.1"/>
    </source>
</evidence>